<organism evidence="2 3">
    <name type="scientific">Lophium mytilinum</name>
    <dbReference type="NCBI Taxonomy" id="390894"/>
    <lineage>
        <taxon>Eukaryota</taxon>
        <taxon>Fungi</taxon>
        <taxon>Dikarya</taxon>
        <taxon>Ascomycota</taxon>
        <taxon>Pezizomycotina</taxon>
        <taxon>Dothideomycetes</taxon>
        <taxon>Pleosporomycetidae</taxon>
        <taxon>Mytilinidiales</taxon>
        <taxon>Mytilinidiaceae</taxon>
        <taxon>Lophium</taxon>
    </lineage>
</organism>
<gene>
    <name evidence="2" type="ORF">BU16DRAFT_386594</name>
</gene>
<evidence type="ECO:0008006" key="4">
    <source>
        <dbReference type="Google" id="ProtNLM"/>
    </source>
</evidence>
<name>A0A6A6QUB5_9PEZI</name>
<protein>
    <recommendedName>
        <fullName evidence="4">F-box domain-containing protein</fullName>
    </recommendedName>
</protein>
<dbReference type="OrthoDB" id="5281164at2759"/>
<dbReference type="AlphaFoldDB" id="A0A6A6QUB5"/>
<proteinExistence type="predicted"/>
<dbReference type="Proteomes" id="UP000799750">
    <property type="component" value="Unassembled WGS sequence"/>
</dbReference>
<feature type="compositionally biased region" description="Polar residues" evidence="1">
    <location>
        <begin position="1"/>
        <end position="11"/>
    </location>
</feature>
<evidence type="ECO:0000313" key="2">
    <source>
        <dbReference type="EMBL" id="KAF2495323.1"/>
    </source>
</evidence>
<keyword evidence="3" id="KW-1185">Reference proteome</keyword>
<reference evidence="2" key="1">
    <citation type="journal article" date="2020" name="Stud. Mycol.">
        <title>101 Dothideomycetes genomes: a test case for predicting lifestyles and emergence of pathogens.</title>
        <authorList>
            <person name="Haridas S."/>
            <person name="Albert R."/>
            <person name="Binder M."/>
            <person name="Bloem J."/>
            <person name="Labutti K."/>
            <person name="Salamov A."/>
            <person name="Andreopoulos B."/>
            <person name="Baker S."/>
            <person name="Barry K."/>
            <person name="Bills G."/>
            <person name="Bluhm B."/>
            <person name="Cannon C."/>
            <person name="Castanera R."/>
            <person name="Culley D."/>
            <person name="Daum C."/>
            <person name="Ezra D."/>
            <person name="Gonzalez J."/>
            <person name="Henrissat B."/>
            <person name="Kuo A."/>
            <person name="Liang C."/>
            <person name="Lipzen A."/>
            <person name="Lutzoni F."/>
            <person name="Magnuson J."/>
            <person name="Mondo S."/>
            <person name="Nolan M."/>
            <person name="Ohm R."/>
            <person name="Pangilinan J."/>
            <person name="Park H.-J."/>
            <person name="Ramirez L."/>
            <person name="Alfaro M."/>
            <person name="Sun H."/>
            <person name="Tritt A."/>
            <person name="Yoshinaga Y."/>
            <person name="Zwiers L.-H."/>
            <person name="Turgeon B."/>
            <person name="Goodwin S."/>
            <person name="Spatafora J."/>
            <person name="Crous P."/>
            <person name="Grigoriev I."/>
        </authorList>
    </citation>
    <scope>NUCLEOTIDE SEQUENCE</scope>
    <source>
        <strain evidence="2">CBS 269.34</strain>
    </source>
</reference>
<dbReference type="InterPro" id="IPR036047">
    <property type="entry name" value="F-box-like_dom_sf"/>
</dbReference>
<sequence length="491" mass="53374">MPEAGNSSALSSKARKTMDDDPWVYTGPPEKVYSGRSGGMRRQGMKKSIWDIPAKTTERQSVEDFEGSGSFARPSSRKIPVKTVWSGGKDSISKLPAVEKEGVEDYWSIPSIKGDSAERTSKTEDVICGEQQLQAGDVVGGGESSRLPTTQTRCVVSLHPKSSITTPQVYPALDSMKLGAPETSWSFQKIQAILTAVSGRMFRTSIPDIHTSNQIAVPQVNFQAIGLTHSQQTPPIPPANTTAQSGSSTTTAPFSLLLSLPTELQLSITELLPTETILALRTTCNYLHTIIPTPTLSSLLALEHTPWARARPLPLWTCSICLRLRPTPSFADTMVRGARGLNGKEPHKRFCVACGIHTSPATHASRYAPGSEIIVGGVTHVFCRACRGYKRELGGKDTGVCRGCHGILRLGGVARGLEPVVPAGMGTRARKTWRRRREGGCRNPYGYESGEDELPEGMVRIFGRVMIRQIGDPYGYESGEDELPEGYDEDF</sequence>
<evidence type="ECO:0000313" key="3">
    <source>
        <dbReference type="Proteomes" id="UP000799750"/>
    </source>
</evidence>
<accession>A0A6A6QUB5</accession>
<evidence type="ECO:0000256" key="1">
    <source>
        <dbReference type="SAM" id="MobiDB-lite"/>
    </source>
</evidence>
<feature type="region of interest" description="Disordered" evidence="1">
    <location>
        <begin position="1"/>
        <end position="73"/>
    </location>
</feature>
<dbReference type="EMBL" id="MU004189">
    <property type="protein sequence ID" value="KAF2495323.1"/>
    <property type="molecule type" value="Genomic_DNA"/>
</dbReference>
<dbReference type="SUPFAM" id="SSF81383">
    <property type="entry name" value="F-box domain"/>
    <property type="match status" value="1"/>
</dbReference>